<dbReference type="Proteomes" id="UP000265520">
    <property type="component" value="Unassembled WGS sequence"/>
</dbReference>
<reference evidence="1 2" key="1">
    <citation type="journal article" date="2018" name="Front. Plant Sci.">
        <title>Red Clover (Trifolium pratense) and Zigzag Clover (T. medium) - A Picture of Genomic Similarities and Differences.</title>
        <authorList>
            <person name="Dluhosova J."/>
            <person name="Istvanek J."/>
            <person name="Nedelnik J."/>
            <person name="Repkova J."/>
        </authorList>
    </citation>
    <scope>NUCLEOTIDE SEQUENCE [LARGE SCALE GENOMIC DNA]</scope>
    <source>
        <strain evidence="2">cv. 10/8</strain>
        <tissue evidence="1">Leaf</tissue>
    </source>
</reference>
<name>A0A392TJL4_9FABA</name>
<protein>
    <submittedName>
        <fullName evidence="1">Uncharacterized protein</fullName>
    </submittedName>
</protein>
<keyword evidence="2" id="KW-1185">Reference proteome</keyword>
<organism evidence="1 2">
    <name type="scientific">Trifolium medium</name>
    <dbReference type="NCBI Taxonomy" id="97028"/>
    <lineage>
        <taxon>Eukaryota</taxon>
        <taxon>Viridiplantae</taxon>
        <taxon>Streptophyta</taxon>
        <taxon>Embryophyta</taxon>
        <taxon>Tracheophyta</taxon>
        <taxon>Spermatophyta</taxon>
        <taxon>Magnoliopsida</taxon>
        <taxon>eudicotyledons</taxon>
        <taxon>Gunneridae</taxon>
        <taxon>Pentapetalae</taxon>
        <taxon>rosids</taxon>
        <taxon>fabids</taxon>
        <taxon>Fabales</taxon>
        <taxon>Fabaceae</taxon>
        <taxon>Papilionoideae</taxon>
        <taxon>50 kb inversion clade</taxon>
        <taxon>NPAAA clade</taxon>
        <taxon>Hologalegina</taxon>
        <taxon>IRL clade</taxon>
        <taxon>Trifolieae</taxon>
        <taxon>Trifolium</taxon>
    </lineage>
</organism>
<evidence type="ECO:0000313" key="1">
    <source>
        <dbReference type="EMBL" id="MCI60784.1"/>
    </source>
</evidence>
<dbReference type="EMBL" id="LXQA010588043">
    <property type="protein sequence ID" value="MCI60784.1"/>
    <property type="molecule type" value="Genomic_DNA"/>
</dbReference>
<evidence type="ECO:0000313" key="2">
    <source>
        <dbReference type="Proteomes" id="UP000265520"/>
    </source>
</evidence>
<feature type="non-terminal residue" evidence="1">
    <location>
        <position position="54"/>
    </location>
</feature>
<comment type="caution">
    <text evidence="1">The sequence shown here is derived from an EMBL/GenBank/DDBJ whole genome shotgun (WGS) entry which is preliminary data.</text>
</comment>
<dbReference type="AlphaFoldDB" id="A0A392TJL4"/>
<sequence length="54" mass="5960">MTTNTPTTAADFQDEIHEDSDVLHTPAESEDEELGNNYPTFKMGDGSIGVKFQK</sequence>
<proteinExistence type="predicted"/>
<accession>A0A392TJL4</accession>